<evidence type="ECO:0000313" key="11">
    <source>
        <dbReference type="EMBL" id="KAK3278077.1"/>
    </source>
</evidence>
<comment type="caution">
    <text evidence="11">The sequence shown here is derived from an EMBL/GenBank/DDBJ whole genome shotgun (WGS) entry which is preliminary data.</text>
</comment>
<keyword evidence="4 10" id="KW-0328">Glycosyltransferase</keyword>
<comment type="caution">
    <text evidence="10">Lacks conserved residue(s) required for the propagation of feature annotation.</text>
</comment>
<keyword evidence="9 10" id="KW-0472">Membrane</keyword>
<keyword evidence="12" id="KW-1185">Reference proteome</keyword>
<feature type="non-terminal residue" evidence="11">
    <location>
        <position position="1"/>
    </location>
</feature>
<evidence type="ECO:0000256" key="1">
    <source>
        <dbReference type="ARBA" id="ARBA00004477"/>
    </source>
</evidence>
<protein>
    <recommendedName>
        <fullName evidence="10">Alpha-1,3-glucosyltransferase</fullName>
        <ecNumber evidence="10">2.4.1.-</ecNumber>
    </recommendedName>
</protein>
<organism evidence="11 12">
    <name type="scientific">Cymbomonas tetramitiformis</name>
    <dbReference type="NCBI Taxonomy" id="36881"/>
    <lineage>
        <taxon>Eukaryota</taxon>
        <taxon>Viridiplantae</taxon>
        <taxon>Chlorophyta</taxon>
        <taxon>Pyramimonadophyceae</taxon>
        <taxon>Pyramimonadales</taxon>
        <taxon>Pyramimonadaceae</taxon>
        <taxon>Cymbomonas</taxon>
    </lineage>
</organism>
<feature type="transmembrane region" description="Helical" evidence="10">
    <location>
        <begin position="244"/>
        <end position="264"/>
    </location>
</feature>
<evidence type="ECO:0000256" key="2">
    <source>
        <dbReference type="ARBA" id="ARBA00004922"/>
    </source>
</evidence>
<dbReference type="EC" id="2.4.1.-" evidence="10"/>
<dbReference type="EMBL" id="LGRX02005632">
    <property type="protein sequence ID" value="KAK3278077.1"/>
    <property type="molecule type" value="Genomic_DNA"/>
</dbReference>
<evidence type="ECO:0000256" key="4">
    <source>
        <dbReference type="ARBA" id="ARBA00022676"/>
    </source>
</evidence>
<evidence type="ECO:0000256" key="7">
    <source>
        <dbReference type="ARBA" id="ARBA00022824"/>
    </source>
</evidence>
<feature type="transmembrane region" description="Helical" evidence="10">
    <location>
        <begin position="305"/>
        <end position="328"/>
    </location>
</feature>
<keyword evidence="8 10" id="KW-1133">Transmembrane helix</keyword>
<evidence type="ECO:0000256" key="6">
    <source>
        <dbReference type="ARBA" id="ARBA00022692"/>
    </source>
</evidence>
<dbReference type="PANTHER" id="PTHR12413:SF1">
    <property type="entry name" value="DOLICHYL PYROPHOSPHATE MAN9GLCNAC2 ALPHA-1,3-GLUCOSYLTRANSFERASE"/>
    <property type="match status" value="1"/>
</dbReference>
<keyword evidence="7 10" id="KW-0256">Endoplasmic reticulum</keyword>
<keyword evidence="5 10" id="KW-0808">Transferase</keyword>
<name>A0AAE0GHC6_9CHLO</name>
<dbReference type="AlphaFoldDB" id="A0AAE0GHC6"/>
<dbReference type="Proteomes" id="UP001190700">
    <property type="component" value="Unassembled WGS sequence"/>
</dbReference>
<dbReference type="PANTHER" id="PTHR12413">
    <property type="entry name" value="DOLICHYL GLYCOSYLTRANSFERASE"/>
    <property type="match status" value="1"/>
</dbReference>
<comment type="subcellular location">
    <subcellularLocation>
        <location evidence="1 10">Endoplasmic reticulum membrane</location>
        <topology evidence="1 10">Multi-pass membrane protein</topology>
    </subcellularLocation>
</comment>
<evidence type="ECO:0000256" key="8">
    <source>
        <dbReference type="ARBA" id="ARBA00022989"/>
    </source>
</evidence>
<evidence type="ECO:0000256" key="5">
    <source>
        <dbReference type="ARBA" id="ARBA00022679"/>
    </source>
</evidence>
<feature type="transmembrane region" description="Helical" evidence="10">
    <location>
        <begin position="149"/>
        <end position="171"/>
    </location>
</feature>
<dbReference type="GO" id="GO:0042281">
    <property type="term" value="F:dolichyl pyrophosphate Man9GlcNAc2 alpha-1,3-glucosyltransferase activity"/>
    <property type="evidence" value="ECO:0007669"/>
    <property type="project" value="TreeGrafter"/>
</dbReference>
<accession>A0AAE0GHC6</accession>
<proteinExistence type="inferred from homology"/>
<reference evidence="11 12" key="1">
    <citation type="journal article" date="2015" name="Genome Biol. Evol.">
        <title>Comparative Genomics of a Bacterivorous Green Alga Reveals Evolutionary Causalities and Consequences of Phago-Mixotrophic Mode of Nutrition.</title>
        <authorList>
            <person name="Burns J.A."/>
            <person name="Paasch A."/>
            <person name="Narechania A."/>
            <person name="Kim E."/>
        </authorList>
    </citation>
    <scope>NUCLEOTIDE SEQUENCE [LARGE SCALE GENOMIC DNA]</scope>
    <source>
        <strain evidence="11 12">PLY_AMNH</strain>
    </source>
</reference>
<evidence type="ECO:0000256" key="3">
    <source>
        <dbReference type="ARBA" id="ARBA00008715"/>
    </source>
</evidence>
<evidence type="ECO:0000256" key="10">
    <source>
        <dbReference type="RuleBase" id="RU363110"/>
    </source>
</evidence>
<dbReference type="InterPro" id="IPR004856">
    <property type="entry name" value="Glyco_trans_ALG6/ALG8"/>
</dbReference>
<keyword evidence="6 10" id="KW-0812">Transmembrane</keyword>
<comment type="pathway">
    <text evidence="2 10">Protein modification; protein glycosylation.</text>
</comment>
<gene>
    <name evidence="11" type="ORF">CYMTET_13958</name>
</gene>
<feature type="transmembrane region" description="Helical" evidence="10">
    <location>
        <begin position="183"/>
        <end position="202"/>
    </location>
</feature>
<comment type="similarity">
    <text evidence="3 10">Belongs to the ALG6/ALG8 glucosyltransferase family.</text>
</comment>
<feature type="transmembrane region" description="Helical" evidence="10">
    <location>
        <begin position="276"/>
        <end position="293"/>
    </location>
</feature>
<evidence type="ECO:0000256" key="9">
    <source>
        <dbReference type="ARBA" id="ARBA00023136"/>
    </source>
</evidence>
<dbReference type="GO" id="GO:0005789">
    <property type="term" value="C:endoplasmic reticulum membrane"/>
    <property type="evidence" value="ECO:0007669"/>
    <property type="project" value="UniProtKB-SubCell"/>
</dbReference>
<dbReference type="Pfam" id="PF03155">
    <property type="entry name" value="Alg6_Alg8"/>
    <property type="match status" value="1"/>
</dbReference>
<evidence type="ECO:0000313" key="12">
    <source>
        <dbReference type="Proteomes" id="UP001190700"/>
    </source>
</evidence>
<sequence length="342" mass="37709">KAEQAWALAVILLQPASIIIDHGHFQYNCISLALATAAVGAVVRGWDVVGSVLYCMAFNHKHMALYYAPAFFGHLFGKCLQRRRPVLQVLRLGVAVVGTCAVCWWPFLSSWEVAAQVLHRLVPLARGVFEDHVANFWCVSSVVIKWKQLIATSSMATVALVCTVAACLPAMVQQIRAPSTNGFLLALVNSSLGFYLFAFQVHEKNILLAALPVTLLALTEPELLRWFIPLVTFSMTPLLRREGLLIATGALLLLFAAMYPMLIASRASEPSFTRPQVVAGWTSFFVAVSVLVVQEVVEPPARYPYLYSTVIVAFSFVHIAAFAAYGNWRQWTMACSSRSKSE</sequence>